<dbReference type="Pfam" id="PF00528">
    <property type="entry name" value="BPD_transp_1"/>
    <property type="match status" value="1"/>
</dbReference>
<comment type="function">
    <text evidence="6">Part of the binding-protein-dependent transport system for phosphate; probably responsible for the translocation of the substrate across the membrane.</text>
</comment>
<keyword evidence="6" id="KW-1003">Cell membrane</keyword>
<feature type="transmembrane region" description="Helical" evidence="5">
    <location>
        <begin position="175"/>
        <end position="197"/>
    </location>
</feature>
<keyword evidence="6" id="KW-0592">Phosphate transport</keyword>
<evidence type="ECO:0000256" key="1">
    <source>
        <dbReference type="ARBA" id="ARBA00004141"/>
    </source>
</evidence>
<evidence type="ECO:0000259" key="8">
    <source>
        <dbReference type="PROSITE" id="PS50928"/>
    </source>
</evidence>
<protein>
    <recommendedName>
        <fullName evidence="6">Phosphate transport system permease protein</fullName>
    </recommendedName>
</protein>
<evidence type="ECO:0000256" key="4">
    <source>
        <dbReference type="ARBA" id="ARBA00023136"/>
    </source>
</evidence>
<dbReference type="EMBL" id="JBHMAX010000015">
    <property type="protein sequence ID" value="MFB9731874.1"/>
    <property type="molecule type" value="Genomic_DNA"/>
</dbReference>
<organism evidence="9 10">
    <name type="scientific">Ornithinimicrobium kibberense</name>
    <dbReference type="NCBI Taxonomy" id="282060"/>
    <lineage>
        <taxon>Bacteria</taxon>
        <taxon>Bacillati</taxon>
        <taxon>Actinomycetota</taxon>
        <taxon>Actinomycetes</taxon>
        <taxon>Micrococcales</taxon>
        <taxon>Ornithinimicrobiaceae</taxon>
        <taxon>Ornithinimicrobium</taxon>
    </lineage>
</organism>
<dbReference type="InterPro" id="IPR011864">
    <property type="entry name" value="Phosphate_PstC"/>
</dbReference>
<comment type="subcellular location">
    <subcellularLocation>
        <location evidence="5">Cell membrane</location>
        <topology evidence="5">Multi-pass membrane protein</topology>
    </subcellularLocation>
    <subcellularLocation>
        <location evidence="1">Membrane</location>
        <topology evidence="1">Multi-pass membrane protein</topology>
    </subcellularLocation>
</comment>
<evidence type="ECO:0000313" key="9">
    <source>
        <dbReference type="EMBL" id="MFB9731874.1"/>
    </source>
</evidence>
<keyword evidence="4 5" id="KW-0472">Membrane</keyword>
<dbReference type="Proteomes" id="UP001589613">
    <property type="component" value="Unassembled WGS sequence"/>
</dbReference>
<name>A0ABV5V243_9MICO</name>
<feature type="transmembrane region" description="Helical" evidence="5">
    <location>
        <begin position="34"/>
        <end position="57"/>
    </location>
</feature>
<keyword evidence="3 5" id="KW-1133">Transmembrane helix</keyword>
<dbReference type="InterPro" id="IPR000515">
    <property type="entry name" value="MetI-like"/>
</dbReference>
<dbReference type="PROSITE" id="PS50928">
    <property type="entry name" value="ABC_TM1"/>
    <property type="match status" value="1"/>
</dbReference>
<reference evidence="9 10" key="1">
    <citation type="submission" date="2024-09" db="EMBL/GenBank/DDBJ databases">
        <authorList>
            <person name="Sun Q."/>
            <person name="Mori K."/>
        </authorList>
    </citation>
    <scope>NUCLEOTIDE SEQUENCE [LARGE SCALE GENOMIC DNA]</scope>
    <source>
        <strain evidence="9 10">JCM 12763</strain>
    </source>
</reference>
<feature type="region of interest" description="Disordered" evidence="7">
    <location>
        <begin position="1"/>
        <end position="24"/>
    </location>
</feature>
<keyword evidence="5" id="KW-0813">Transport</keyword>
<evidence type="ECO:0000256" key="6">
    <source>
        <dbReference type="RuleBase" id="RU363054"/>
    </source>
</evidence>
<dbReference type="InterPro" id="IPR035906">
    <property type="entry name" value="MetI-like_sf"/>
</dbReference>
<accession>A0ABV5V243</accession>
<evidence type="ECO:0000256" key="3">
    <source>
        <dbReference type="ARBA" id="ARBA00022989"/>
    </source>
</evidence>
<proteinExistence type="inferred from homology"/>
<dbReference type="RefSeq" id="WP_141337054.1">
    <property type="nucleotide sequence ID" value="NZ_JBHMAX010000015.1"/>
</dbReference>
<feature type="transmembrane region" description="Helical" evidence="5">
    <location>
        <begin position="100"/>
        <end position="122"/>
    </location>
</feature>
<evidence type="ECO:0000256" key="7">
    <source>
        <dbReference type="SAM" id="MobiDB-lite"/>
    </source>
</evidence>
<evidence type="ECO:0000313" key="10">
    <source>
        <dbReference type="Proteomes" id="UP001589613"/>
    </source>
</evidence>
<feature type="transmembrane region" description="Helical" evidence="5">
    <location>
        <begin position="134"/>
        <end position="155"/>
    </location>
</feature>
<feature type="domain" description="ABC transmembrane type-1" evidence="8">
    <location>
        <begin position="94"/>
        <end position="315"/>
    </location>
</feature>
<evidence type="ECO:0000256" key="2">
    <source>
        <dbReference type="ARBA" id="ARBA00022692"/>
    </source>
</evidence>
<sequence>MSSTPGTTAVRGRTADPSPVSLTAGSPRWGEKAIVGWLLLCAAFSVLVTAGIVFSLIPPTVEFFRRVAPGDFFSTDFWAPTNAGNPSFGVLRLVVGTLNVTFWALLIAIPAGLGAAIYLSEYASSRARKVLKPILEVLEGVPTVAYGFFAMTFVTPLLRDLWPTFLPGKLGEPPGIFSAASAGVVMGVMIIPTVASISQDAMSAVPSGLRQAAYGLGSTRMQVATRVVVPAALSGIVASFVLGISRAIGETMIVLLAAGASANLTFWPNDSVLTMTTFIARTSTGDIGHGTTTYYTIFAVGALLFLMTFVMNMISIALVRKFRETYE</sequence>
<comment type="similarity">
    <text evidence="6">Belongs to the binding-protein-dependent transport system permease family. CysTW subfamily.</text>
</comment>
<dbReference type="PANTHER" id="PTHR42727:SF1">
    <property type="entry name" value="PHOSPHATE TRANSPORT SYSTEM PERMEASE"/>
    <property type="match status" value="1"/>
</dbReference>
<dbReference type="NCBIfam" id="TIGR02138">
    <property type="entry name" value="phosphate_pstC"/>
    <property type="match status" value="1"/>
</dbReference>
<keyword evidence="10" id="KW-1185">Reference proteome</keyword>
<feature type="transmembrane region" description="Helical" evidence="5">
    <location>
        <begin position="227"/>
        <end position="248"/>
    </location>
</feature>
<evidence type="ECO:0000256" key="5">
    <source>
        <dbReference type="RuleBase" id="RU363032"/>
    </source>
</evidence>
<feature type="transmembrane region" description="Helical" evidence="5">
    <location>
        <begin position="294"/>
        <end position="319"/>
    </location>
</feature>
<dbReference type="Gene3D" id="1.10.3720.10">
    <property type="entry name" value="MetI-like"/>
    <property type="match status" value="1"/>
</dbReference>
<dbReference type="CDD" id="cd06261">
    <property type="entry name" value="TM_PBP2"/>
    <property type="match status" value="1"/>
</dbReference>
<gene>
    <name evidence="9" type="primary">pstC</name>
    <name evidence="9" type="ORF">ACFFN0_07450</name>
</gene>
<dbReference type="SUPFAM" id="SSF161098">
    <property type="entry name" value="MetI-like"/>
    <property type="match status" value="1"/>
</dbReference>
<comment type="caution">
    <text evidence="9">The sequence shown here is derived from an EMBL/GenBank/DDBJ whole genome shotgun (WGS) entry which is preliminary data.</text>
</comment>
<keyword evidence="2 5" id="KW-0812">Transmembrane</keyword>
<dbReference type="PANTHER" id="PTHR42727">
    <property type="entry name" value="PHOSPHATE TRANSPORT SYSTEM PERMEASE PROTEIN"/>
    <property type="match status" value="1"/>
</dbReference>